<accession>A0A432WY52</accession>
<comment type="caution">
    <text evidence="1">The sequence shown here is derived from an EMBL/GenBank/DDBJ whole genome shotgun (WGS) entry which is preliminary data.</text>
</comment>
<name>A0A432WY52_9GAMM</name>
<evidence type="ECO:0000313" key="2">
    <source>
        <dbReference type="Proteomes" id="UP000286934"/>
    </source>
</evidence>
<dbReference type="EMBL" id="PIPP01000001">
    <property type="protein sequence ID" value="RUO38689.1"/>
    <property type="molecule type" value="Genomic_DNA"/>
</dbReference>
<gene>
    <name evidence="1" type="ORF">CWE13_03320</name>
</gene>
<dbReference type="AlphaFoldDB" id="A0A432WY52"/>
<evidence type="ECO:0000313" key="1">
    <source>
        <dbReference type="EMBL" id="RUO38689.1"/>
    </source>
</evidence>
<protein>
    <submittedName>
        <fullName evidence="1">Uncharacterized protein</fullName>
    </submittedName>
</protein>
<reference evidence="2" key="1">
    <citation type="journal article" date="2018" name="Front. Microbiol.">
        <title>Genome-Based Analysis Reveals the Taxonomy and Diversity of the Family Idiomarinaceae.</title>
        <authorList>
            <person name="Liu Y."/>
            <person name="Lai Q."/>
            <person name="Shao Z."/>
        </authorList>
    </citation>
    <scope>NUCLEOTIDE SEQUENCE [LARGE SCALE GENOMIC DNA]</scope>
    <source>
        <strain evidence="2">AIS</strain>
    </source>
</reference>
<organism evidence="1 2">
    <name type="scientific">Aliidiomarina shirensis</name>
    <dbReference type="NCBI Taxonomy" id="1048642"/>
    <lineage>
        <taxon>Bacteria</taxon>
        <taxon>Pseudomonadati</taxon>
        <taxon>Pseudomonadota</taxon>
        <taxon>Gammaproteobacteria</taxon>
        <taxon>Alteromonadales</taxon>
        <taxon>Idiomarinaceae</taxon>
        <taxon>Aliidiomarina</taxon>
    </lineage>
</organism>
<sequence length="415" mass="47280">MKQPILAAKKRSKGIYLVLAALVVVGLAFALLQIVAVAQQAQKRTEIEQVAQYAAEALGTIAARDMNLKAISNRAMIANEMAIGQIIGFHTWYEMTRQTSTNIAMVSAWIPYVNGVTMHIARLLNQLRQPMRTGITSAIALQQMVIRGLSGFQWAFHQAAWLSSIATAVDIVEGSEKDLEIRFLNHQTLLDAENLWLRMQTYSRNRNDQKDYIRMVSDSRDPFSQRRTYRWVDFLNAEVYRAGGSEVSLHRSGNVVWQSLDTHQLHLDLWVTNAYLPLGGGASYLTEPLPTRRNTQGFGDSYQQNWTTSRATTRRSYRFPLQHRAPAYFRLQENGKPPQITLVVQEKVVADEDTQTASAGPLWGVGRVELYFQRPKRFWPRSDEQLEQANLHNALWQVRPKNITEIERELIGAQL</sequence>
<keyword evidence="2" id="KW-1185">Reference proteome</keyword>
<proteinExistence type="predicted"/>
<dbReference type="Proteomes" id="UP000286934">
    <property type="component" value="Unassembled WGS sequence"/>
</dbReference>